<dbReference type="Pfam" id="PF06841">
    <property type="entry name" value="Phage_T4_gp19"/>
    <property type="match status" value="1"/>
</dbReference>
<evidence type="ECO:0000313" key="1">
    <source>
        <dbReference type="EMBL" id="AGY59791.1"/>
    </source>
</evidence>
<dbReference type="PANTHER" id="PTHR38009:SF1">
    <property type="entry name" value="CONSERVED HYPOTHETICAL PHAGE TAIL PROTEIN"/>
    <property type="match status" value="1"/>
</dbReference>
<gene>
    <name evidence="1" type="ORF">GKIL_3545</name>
</gene>
<dbReference type="PANTHER" id="PTHR38009">
    <property type="entry name" value="CONSERVED HYPOTHETICAL PHAGE TAIL PROTEIN"/>
    <property type="match status" value="1"/>
</dbReference>
<dbReference type="GO" id="GO:0005198">
    <property type="term" value="F:structural molecule activity"/>
    <property type="evidence" value="ECO:0007669"/>
    <property type="project" value="InterPro"/>
</dbReference>
<dbReference type="Proteomes" id="UP000017396">
    <property type="component" value="Chromosome"/>
</dbReference>
<accession>U5QLH9</accession>
<dbReference type="KEGG" id="glj:GKIL_3545"/>
<dbReference type="InterPro" id="IPR010667">
    <property type="entry name" value="Phage_T4_Gp19"/>
</dbReference>
<name>U5QLH9_GLOK1</name>
<evidence type="ECO:0000313" key="2">
    <source>
        <dbReference type="Proteomes" id="UP000017396"/>
    </source>
</evidence>
<keyword evidence="2" id="KW-1185">Reference proteome</keyword>
<dbReference type="HOGENOM" id="CLU_101335_0_0_3"/>
<sequence length="239" mass="25451">MTQNGNIAHQLNYVLPHRFYVEIDGQLTASFSQCSGLGLTFKNNPYNEGGVNEQTRTYLGPVSHTDVTLTHGLTDSSQFIDWAFEALDPARAMTRRNVNILYFNPAGDTVQCWTLIGAVVTGFKGPMLIAKLPEQPQVATEQVVLSCEAIYALKSGGGGAMQVKRDGVGYFGSQYSPNGSASASAPALPLPADEQPLLETVLTAAVPEAALNLAELDTPQALALFEAALSGLPFCEVCP</sequence>
<organism evidence="1 2">
    <name type="scientific">Gloeobacter kilaueensis (strain ATCC BAA-2537 / CCAP 1431/1 / ULC 316 / JS1)</name>
    <dbReference type="NCBI Taxonomy" id="1183438"/>
    <lineage>
        <taxon>Bacteria</taxon>
        <taxon>Bacillati</taxon>
        <taxon>Cyanobacteriota</taxon>
        <taxon>Cyanophyceae</taxon>
        <taxon>Gloeobacterales</taxon>
        <taxon>Gloeobacteraceae</taxon>
        <taxon>Gloeobacter</taxon>
    </lineage>
</organism>
<dbReference type="STRING" id="1183438.GKIL_3545"/>
<dbReference type="EMBL" id="CP003587">
    <property type="protein sequence ID" value="AGY59791.1"/>
    <property type="molecule type" value="Genomic_DNA"/>
</dbReference>
<proteinExistence type="predicted"/>
<dbReference type="NCBIfam" id="TIGR02241">
    <property type="entry name" value="conserved hypothetical phage tail region protein"/>
    <property type="match status" value="1"/>
</dbReference>
<dbReference type="eggNOG" id="ENOG5032T2H">
    <property type="taxonomic scope" value="Bacteria"/>
</dbReference>
<dbReference type="RefSeq" id="WP_023175097.1">
    <property type="nucleotide sequence ID" value="NC_022600.1"/>
</dbReference>
<dbReference type="InterPro" id="IPR011747">
    <property type="entry name" value="CHP02241"/>
</dbReference>
<protein>
    <recommendedName>
        <fullName evidence="3">Phage tail protein</fullName>
    </recommendedName>
</protein>
<dbReference type="OrthoDB" id="9799891at2"/>
<reference evidence="1 2" key="1">
    <citation type="journal article" date="2013" name="PLoS ONE">
        <title>Cultivation and Complete Genome Sequencing of Gloeobacter kilaueensis sp. nov., from a Lava Cave in Kilauea Caldera, Hawai'i.</title>
        <authorList>
            <person name="Saw J.H."/>
            <person name="Schatz M."/>
            <person name="Brown M.V."/>
            <person name="Kunkel D.D."/>
            <person name="Foster J.S."/>
            <person name="Shick H."/>
            <person name="Christensen S."/>
            <person name="Hou S."/>
            <person name="Wan X."/>
            <person name="Donachie S.P."/>
        </authorList>
    </citation>
    <scope>NUCLEOTIDE SEQUENCE [LARGE SCALE GENOMIC DNA]</scope>
    <source>
        <strain evidence="2">JS</strain>
    </source>
</reference>
<evidence type="ECO:0008006" key="3">
    <source>
        <dbReference type="Google" id="ProtNLM"/>
    </source>
</evidence>
<dbReference type="AlphaFoldDB" id="U5QLH9"/>